<dbReference type="EMBL" id="NVWI01000002">
    <property type="protein sequence ID" value="PCJ42673.1"/>
    <property type="molecule type" value="Genomic_DNA"/>
</dbReference>
<dbReference type="Proteomes" id="UP000228987">
    <property type="component" value="Unassembled WGS sequence"/>
</dbReference>
<reference evidence="2" key="1">
    <citation type="submission" date="2017-08" db="EMBL/GenBank/DDBJ databases">
        <title>A dynamic microbial community with high functional redundancy inhabits the cold, oxic subseafloor aquifer.</title>
        <authorList>
            <person name="Tully B.J."/>
            <person name="Wheat C.G."/>
            <person name="Glazer B.T."/>
            <person name="Huber J.A."/>
        </authorList>
    </citation>
    <scope>NUCLEOTIDE SEQUENCE [LARGE SCALE GENOMIC DNA]</scope>
</reference>
<evidence type="ECO:0008006" key="3">
    <source>
        <dbReference type="Google" id="ProtNLM"/>
    </source>
</evidence>
<dbReference type="Gene3D" id="3.40.50.150">
    <property type="entry name" value="Vaccinia Virus protein VP39"/>
    <property type="match status" value="1"/>
</dbReference>
<dbReference type="InterPro" id="IPR029063">
    <property type="entry name" value="SAM-dependent_MTases_sf"/>
</dbReference>
<proteinExistence type="predicted"/>
<dbReference type="PANTHER" id="PTHR43861">
    <property type="entry name" value="TRANS-ACONITATE 2-METHYLTRANSFERASE-RELATED"/>
    <property type="match status" value="1"/>
</dbReference>
<accession>A0A2A5CFZ7</accession>
<protein>
    <recommendedName>
        <fullName evidence="3">Class I SAM-dependent methyltransferase</fullName>
    </recommendedName>
</protein>
<comment type="caution">
    <text evidence="1">The sequence shown here is derived from an EMBL/GenBank/DDBJ whole genome shotgun (WGS) entry which is preliminary data.</text>
</comment>
<organism evidence="1 2">
    <name type="scientific">SAR86 cluster bacterium</name>
    <dbReference type="NCBI Taxonomy" id="2030880"/>
    <lineage>
        <taxon>Bacteria</taxon>
        <taxon>Pseudomonadati</taxon>
        <taxon>Pseudomonadota</taxon>
        <taxon>Gammaproteobacteria</taxon>
        <taxon>SAR86 cluster</taxon>
    </lineage>
</organism>
<dbReference type="SUPFAM" id="SSF53335">
    <property type="entry name" value="S-adenosyl-L-methionine-dependent methyltransferases"/>
    <property type="match status" value="1"/>
</dbReference>
<gene>
    <name evidence="1" type="ORF">COA71_03980</name>
</gene>
<dbReference type="Pfam" id="PF13489">
    <property type="entry name" value="Methyltransf_23"/>
    <property type="match status" value="1"/>
</dbReference>
<dbReference type="AlphaFoldDB" id="A0A2A5CFZ7"/>
<evidence type="ECO:0000313" key="2">
    <source>
        <dbReference type="Proteomes" id="UP000228987"/>
    </source>
</evidence>
<name>A0A2A5CFZ7_9GAMM</name>
<dbReference type="CDD" id="cd02440">
    <property type="entry name" value="AdoMet_MTases"/>
    <property type="match status" value="1"/>
</dbReference>
<evidence type="ECO:0000313" key="1">
    <source>
        <dbReference type="EMBL" id="PCJ42673.1"/>
    </source>
</evidence>
<sequence length="213" mass="25102">MSESVEYYQNSREDLIPFLPEKYLKVLEIGCGEGNFWTLLKQDEQLEIWGVEPNQSAATVARRKAHQLYECFFDECVDDLPNDYFDLIICNDVIEHMPDHDRFFEQIKKKMAANGCLIGSLPNVRYYPVMRSLIFKKDWPYEDAGVLDRTHLRFFTKKSMRRCFDEHEFNIIKLAGVNSPGRFKFFILFLNILLLGTAMDSKYQQYGFCLSKK</sequence>